<evidence type="ECO:0000256" key="7">
    <source>
        <dbReference type="SAM" id="MobiDB-lite"/>
    </source>
</evidence>
<evidence type="ECO:0000256" key="8">
    <source>
        <dbReference type="SAM" id="SignalP"/>
    </source>
</evidence>
<evidence type="ECO:0000256" key="2">
    <source>
        <dbReference type="ARBA" id="ARBA00022617"/>
    </source>
</evidence>
<dbReference type="PROSITE" id="PS51007">
    <property type="entry name" value="CYTC"/>
    <property type="match status" value="1"/>
</dbReference>
<feature type="region of interest" description="Disordered" evidence="7">
    <location>
        <begin position="19"/>
        <end position="45"/>
    </location>
</feature>
<evidence type="ECO:0000313" key="10">
    <source>
        <dbReference type="EMBL" id="OQP54853.1"/>
    </source>
</evidence>
<dbReference type="InterPro" id="IPR036909">
    <property type="entry name" value="Cyt_c-like_dom_sf"/>
</dbReference>
<dbReference type="PRINTS" id="PR00606">
    <property type="entry name" value="CYTCHROMECID"/>
</dbReference>
<feature type="domain" description="Cytochrome c" evidence="9">
    <location>
        <begin position="43"/>
        <end position="128"/>
    </location>
</feature>
<dbReference type="Gene3D" id="1.10.760.10">
    <property type="entry name" value="Cytochrome c-like domain"/>
    <property type="match status" value="1"/>
</dbReference>
<evidence type="ECO:0000256" key="5">
    <source>
        <dbReference type="ARBA" id="ARBA00023004"/>
    </source>
</evidence>
<dbReference type="Proteomes" id="UP000192277">
    <property type="component" value="Unassembled WGS sequence"/>
</dbReference>
<evidence type="ECO:0000256" key="6">
    <source>
        <dbReference type="PROSITE-ProRule" id="PRU00433"/>
    </source>
</evidence>
<dbReference type="InterPro" id="IPR009056">
    <property type="entry name" value="Cyt_c-like_dom"/>
</dbReference>
<dbReference type="PROSITE" id="PS51257">
    <property type="entry name" value="PROKAR_LIPOPROTEIN"/>
    <property type="match status" value="1"/>
</dbReference>
<dbReference type="RefSeq" id="WP_014222394.1">
    <property type="nucleotide sequence ID" value="NZ_LWBO01000001.1"/>
</dbReference>
<feature type="compositionally biased region" description="Low complexity" evidence="7">
    <location>
        <begin position="33"/>
        <end position="43"/>
    </location>
</feature>
<keyword evidence="4" id="KW-0249">Electron transport</keyword>
<accession>A0ABX3P3U0</accession>
<reference evidence="10 11" key="1">
    <citation type="submission" date="2016-04" db="EMBL/GenBank/DDBJ databases">
        <authorList>
            <person name="Chen L."/>
            <person name="Zhuang W."/>
            <person name="Wang G."/>
        </authorList>
    </citation>
    <scope>NUCLEOTIDE SEQUENCE [LARGE SCALE GENOMIC DNA]</scope>
    <source>
        <strain evidence="11">GR20</strain>
    </source>
</reference>
<keyword evidence="5 6" id="KW-0408">Iron</keyword>
<dbReference type="SUPFAM" id="SSF46626">
    <property type="entry name" value="Cytochrome c"/>
    <property type="match status" value="1"/>
</dbReference>
<organism evidence="10 11">
    <name type="scientific">Niastella koreensis</name>
    <dbReference type="NCBI Taxonomy" id="354356"/>
    <lineage>
        <taxon>Bacteria</taxon>
        <taxon>Pseudomonadati</taxon>
        <taxon>Bacteroidota</taxon>
        <taxon>Chitinophagia</taxon>
        <taxon>Chitinophagales</taxon>
        <taxon>Chitinophagaceae</taxon>
        <taxon>Niastella</taxon>
    </lineage>
</organism>
<dbReference type="Pfam" id="PF00034">
    <property type="entry name" value="Cytochrom_C"/>
    <property type="match status" value="1"/>
</dbReference>
<keyword evidence="1" id="KW-0813">Transport</keyword>
<dbReference type="EMBL" id="LWBO01000001">
    <property type="protein sequence ID" value="OQP54853.1"/>
    <property type="molecule type" value="Genomic_DNA"/>
</dbReference>
<keyword evidence="8" id="KW-0732">Signal</keyword>
<evidence type="ECO:0000256" key="1">
    <source>
        <dbReference type="ARBA" id="ARBA00022448"/>
    </source>
</evidence>
<name>A0ABX3P3U0_9BACT</name>
<feature type="signal peptide" evidence="8">
    <location>
        <begin position="1"/>
        <end position="19"/>
    </location>
</feature>
<protein>
    <submittedName>
        <fullName evidence="10">Cytochrome c class I</fullName>
    </submittedName>
</protein>
<evidence type="ECO:0000256" key="3">
    <source>
        <dbReference type="ARBA" id="ARBA00022723"/>
    </source>
</evidence>
<keyword evidence="11" id="KW-1185">Reference proteome</keyword>
<keyword evidence="3 6" id="KW-0479">Metal-binding</keyword>
<feature type="chain" id="PRO_5047269526" evidence="8">
    <location>
        <begin position="20"/>
        <end position="131"/>
    </location>
</feature>
<evidence type="ECO:0000313" key="11">
    <source>
        <dbReference type="Proteomes" id="UP000192277"/>
    </source>
</evidence>
<dbReference type="InterPro" id="IPR002324">
    <property type="entry name" value="Cyt_c_ID"/>
</dbReference>
<feature type="compositionally biased region" description="Basic and acidic residues" evidence="7">
    <location>
        <begin position="20"/>
        <end position="30"/>
    </location>
</feature>
<evidence type="ECO:0000259" key="9">
    <source>
        <dbReference type="PROSITE" id="PS51007"/>
    </source>
</evidence>
<proteinExistence type="predicted"/>
<keyword evidence="2 6" id="KW-0349">Heme</keyword>
<comment type="caution">
    <text evidence="10">The sequence shown here is derived from an EMBL/GenBank/DDBJ whole genome shotgun (WGS) entry which is preliminary data.</text>
</comment>
<sequence length="131" mass="13785">MKKLLVFAALCTAVACGSADNKKGTEEKPAEGASTSTPAPEASANDKGLDMIVSLDCTTCHKINEKNIGPAYTDVAKKYETTDANIETLANKVIKGGSGNWGSVPMTPHPALSVDSAKEMVRYILNLKNAK</sequence>
<evidence type="ECO:0000256" key="4">
    <source>
        <dbReference type="ARBA" id="ARBA00022982"/>
    </source>
</evidence>
<gene>
    <name evidence="10" type="ORF">A4D02_00570</name>
</gene>